<dbReference type="PROSITE" id="PS50111">
    <property type="entry name" value="CHEMOTAXIS_TRANSDUC_2"/>
    <property type="match status" value="1"/>
</dbReference>
<proteinExistence type="inferred from homology"/>
<protein>
    <submittedName>
        <fullName evidence="8">Methyl-accepting chemotaxis sensory transducer with Pas/Pac sensor</fullName>
    </submittedName>
</protein>
<dbReference type="SUPFAM" id="SSF55785">
    <property type="entry name" value="PYP-like sensor domain (PAS domain)"/>
    <property type="match status" value="1"/>
</dbReference>
<keyword evidence="2 4" id="KW-0807">Transducer</keyword>
<feature type="compositionally biased region" description="Low complexity" evidence="5">
    <location>
        <begin position="244"/>
        <end position="254"/>
    </location>
</feature>
<dbReference type="GO" id="GO:0020037">
    <property type="term" value="F:heme binding"/>
    <property type="evidence" value="ECO:0007669"/>
    <property type="project" value="InterPro"/>
</dbReference>
<evidence type="ECO:0000313" key="8">
    <source>
        <dbReference type="EMBL" id="SDB03229.1"/>
    </source>
</evidence>
<dbReference type="InterPro" id="IPR004090">
    <property type="entry name" value="Chemotax_Me-accpt_rcpt"/>
</dbReference>
<feature type="domain" description="PAC" evidence="7">
    <location>
        <begin position="172"/>
        <end position="224"/>
    </location>
</feature>
<dbReference type="InterPro" id="IPR011644">
    <property type="entry name" value="Heme_NO-bd"/>
</dbReference>
<dbReference type="Proteomes" id="UP000198771">
    <property type="component" value="Unassembled WGS sequence"/>
</dbReference>
<evidence type="ECO:0000256" key="5">
    <source>
        <dbReference type="SAM" id="MobiDB-lite"/>
    </source>
</evidence>
<feature type="region of interest" description="Disordered" evidence="5">
    <location>
        <begin position="243"/>
        <end position="269"/>
    </location>
</feature>
<dbReference type="Gene3D" id="3.30.450.20">
    <property type="entry name" value="PAS domain"/>
    <property type="match status" value="1"/>
</dbReference>
<dbReference type="InterPro" id="IPR013656">
    <property type="entry name" value="PAS_4"/>
</dbReference>
<accession>A0A1G6A479</accession>
<dbReference type="GO" id="GO:0006935">
    <property type="term" value="P:chemotaxis"/>
    <property type="evidence" value="ECO:0007669"/>
    <property type="project" value="InterPro"/>
</dbReference>
<sequence length="697" mass="76364">MAMNNQNMFRALLAGLGLLALGLFAAAQWTDFWWLFFPGAMALALMVLWTANSCAGPSVSALQAADDVLAGKAVDFQVLEIVDVNDQKIVELARLAQHGQQEVAFFRQGMSELKTPLLKCNPQGEVQFSNTGFHGALRKSRDKIDGKSVSEVLFGRPAGSALEKAMAEGRALDEEIALTLWDGRVWNVRCLLAPVRGEKGHLDGFLLIFFDLQGVKESQERLEEQDRVRMQLGEEINELSQRVASASEELSASADEQARGARQQKEQTDSVATAMEQMTATVLEVAKSSSTASEAAHEARQAAQEGVGMVEQAVSGIQGVAGSARQLGQVLTQLNQQAGAIGQIINVINDIADQTNLLALNAAIEAARAGDAGRGFAVVADEVRKLAEKTMTATKEVESAILTIQGRSKDAVVSMGQTERQVKESTEHSNQAGEALRLIMQRVEDVVSQVTQIATAAEEQSSATEEINRSVEDIAHIAREADEGADQAAAATRDLAQLAQELLSAAQAFSGSTDMSRLKSSKGEMKGILPKLMQEYVKENFGREVFDKLQRELGNPVFLPTASYPDQVIRQMADIIAGITKKSSREVLLGLGMYTVPQFHKMYRRHFNARDLKQFYLKMNDVHARLTNEHPGIKPPTFTYEDKGDVLFMNYRSQRGLFDYFEGILKGAARFMKERADIAVKPLDDTTARAEIRFFKS</sequence>
<dbReference type="GO" id="GO:0004888">
    <property type="term" value="F:transmembrane signaling receptor activity"/>
    <property type="evidence" value="ECO:0007669"/>
    <property type="project" value="InterPro"/>
</dbReference>
<dbReference type="InterPro" id="IPR004089">
    <property type="entry name" value="MCPsignal_dom"/>
</dbReference>
<dbReference type="SMART" id="SM00283">
    <property type="entry name" value="MA"/>
    <property type="match status" value="1"/>
</dbReference>
<dbReference type="FunFam" id="1.10.287.950:FF:000001">
    <property type="entry name" value="Methyl-accepting chemotaxis sensory transducer"/>
    <property type="match status" value="1"/>
</dbReference>
<dbReference type="PANTHER" id="PTHR32089:SF112">
    <property type="entry name" value="LYSOZYME-LIKE PROTEIN-RELATED"/>
    <property type="match status" value="1"/>
</dbReference>
<evidence type="ECO:0000256" key="1">
    <source>
        <dbReference type="ARBA" id="ARBA00004370"/>
    </source>
</evidence>
<comment type="similarity">
    <text evidence="3">Belongs to the methyl-accepting chemotaxis (MCP) protein family.</text>
</comment>
<dbReference type="PRINTS" id="PR00260">
    <property type="entry name" value="CHEMTRNSDUCR"/>
</dbReference>
<dbReference type="RefSeq" id="WP_244148604.1">
    <property type="nucleotide sequence ID" value="NZ_FMXO01000001.1"/>
</dbReference>
<evidence type="ECO:0000259" key="6">
    <source>
        <dbReference type="PROSITE" id="PS50111"/>
    </source>
</evidence>
<dbReference type="SUPFAM" id="SSF58104">
    <property type="entry name" value="Methyl-accepting chemotaxis protein (MCP) signaling domain"/>
    <property type="match status" value="1"/>
</dbReference>
<dbReference type="STRING" id="617002.SAMN05660653_00138"/>
<dbReference type="Gene3D" id="1.10.287.950">
    <property type="entry name" value="Methyl-accepting chemotaxis protein"/>
    <property type="match status" value="1"/>
</dbReference>
<name>A0A1G6A479_9BACT</name>
<comment type="subcellular location">
    <subcellularLocation>
        <location evidence="1">Membrane</location>
    </subcellularLocation>
</comment>
<dbReference type="InterPro" id="IPR038158">
    <property type="entry name" value="H-NOX_domain_sf"/>
</dbReference>
<dbReference type="InterPro" id="IPR024096">
    <property type="entry name" value="NO_sig/Golgi_transp_ligand-bd"/>
</dbReference>
<dbReference type="Gene3D" id="3.90.1520.10">
    <property type="entry name" value="H-NOX domain"/>
    <property type="match status" value="1"/>
</dbReference>
<evidence type="ECO:0000256" key="3">
    <source>
        <dbReference type="ARBA" id="ARBA00029447"/>
    </source>
</evidence>
<keyword evidence="9" id="KW-1185">Reference proteome</keyword>
<dbReference type="GO" id="GO:0007165">
    <property type="term" value="P:signal transduction"/>
    <property type="evidence" value="ECO:0007669"/>
    <property type="project" value="UniProtKB-KW"/>
</dbReference>
<evidence type="ECO:0000256" key="2">
    <source>
        <dbReference type="ARBA" id="ARBA00023224"/>
    </source>
</evidence>
<dbReference type="Pfam" id="PF08448">
    <property type="entry name" value="PAS_4"/>
    <property type="match status" value="1"/>
</dbReference>
<dbReference type="Pfam" id="PF07700">
    <property type="entry name" value="HNOB"/>
    <property type="match status" value="1"/>
</dbReference>
<gene>
    <name evidence="8" type="ORF">SAMN05660653_00138</name>
</gene>
<dbReference type="InterPro" id="IPR035965">
    <property type="entry name" value="PAS-like_dom_sf"/>
</dbReference>
<evidence type="ECO:0000256" key="4">
    <source>
        <dbReference type="PROSITE-ProRule" id="PRU00284"/>
    </source>
</evidence>
<organism evidence="8 9">
    <name type="scientific">Desulfonatronum thiosulfatophilum</name>
    <dbReference type="NCBI Taxonomy" id="617002"/>
    <lineage>
        <taxon>Bacteria</taxon>
        <taxon>Pseudomonadati</taxon>
        <taxon>Thermodesulfobacteriota</taxon>
        <taxon>Desulfovibrionia</taxon>
        <taxon>Desulfovibrionales</taxon>
        <taxon>Desulfonatronaceae</taxon>
        <taxon>Desulfonatronum</taxon>
    </lineage>
</organism>
<dbReference type="GO" id="GO:0016020">
    <property type="term" value="C:membrane"/>
    <property type="evidence" value="ECO:0007669"/>
    <property type="project" value="UniProtKB-SubCell"/>
</dbReference>
<dbReference type="PROSITE" id="PS50113">
    <property type="entry name" value="PAC"/>
    <property type="match status" value="1"/>
</dbReference>
<reference evidence="8 9" key="1">
    <citation type="submission" date="2016-10" db="EMBL/GenBank/DDBJ databases">
        <authorList>
            <person name="de Groot N.N."/>
        </authorList>
    </citation>
    <scope>NUCLEOTIDE SEQUENCE [LARGE SCALE GENOMIC DNA]</scope>
    <source>
        <strain evidence="8 9">ASO4-2</strain>
    </source>
</reference>
<dbReference type="AlphaFoldDB" id="A0A1G6A479"/>
<dbReference type="PANTHER" id="PTHR32089">
    <property type="entry name" value="METHYL-ACCEPTING CHEMOTAXIS PROTEIN MCPB"/>
    <property type="match status" value="1"/>
</dbReference>
<evidence type="ECO:0000259" key="7">
    <source>
        <dbReference type="PROSITE" id="PS50113"/>
    </source>
</evidence>
<feature type="compositionally biased region" description="Basic and acidic residues" evidence="5">
    <location>
        <begin position="256"/>
        <end position="268"/>
    </location>
</feature>
<dbReference type="SUPFAM" id="SSF111126">
    <property type="entry name" value="Ligand-binding domain in the NO signalling and Golgi transport"/>
    <property type="match status" value="1"/>
</dbReference>
<dbReference type="Pfam" id="PF00015">
    <property type="entry name" value="MCPsignal"/>
    <property type="match status" value="1"/>
</dbReference>
<dbReference type="InterPro" id="IPR000700">
    <property type="entry name" value="PAS-assoc_C"/>
</dbReference>
<dbReference type="EMBL" id="FMXO01000001">
    <property type="protein sequence ID" value="SDB03229.1"/>
    <property type="molecule type" value="Genomic_DNA"/>
</dbReference>
<feature type="domain" description="Methyl-accepting transducer" evidence="6">
    <location>
        <begin position="239"/>
        <end position="475"/>
    </location>
</feature>
<dbReference type="CDD" id="cd11386">
    <property type="entry name" value="MCP_signal"/>
    <property type="match status" value="1"/>
</dbReference>
<evidence type="ECO:0000313" key="9">
    <source>
        <dbReference type="Proteomes" id="UP000198771"/>
    </source>
</evidence>